<dbReference type="RefSeq" id="WP_344993720.1">
    <property type="nucleotide sequence ID" value="NZ_BAABFR010000020.1"/>
</dbReference>
<dbReference type="PANTHER" id="PTHR43539">
    <property type="entry name" value="FLAVIN-BINDING MONOOXYGENASE-LIKE PROTEIN (AFU_ORTHOLOGUE AFUA_4G09220)"/>
    <property type="match status" value="1"/>
</dbReference>
<dbReference type="EMBL" id="BAABFR010000020">
    <property type="protein sequence ID" value="GAA4389783.1"/>
    <property type="molecule type" value="Genomic_DNA"/>
</dbReference>
<dbReference type="Gene3D" id="3.50.50.60">
    <property type="entry name" value="FAD/NAD(P)-binding domain"/>
    <property type="match status" value="2"/>
</dbReference>
<name>A0ABP8JF74_9ACTN</name>
<organism evidence="2 3">
    <name type="scientific">Tsukamurella soli</name>
    <dbReference type="NCBI Taxonomy" id="644556"/>
    <lineage>
        <taxon>Bacteria</taxon>
        <taxon>Bacillati</taxon>
        <taxon>Actinomycetota</taxon>
        <taxon>Actinomycetes</taxon>
        <taxon>Mycobacteriales</taxon>
        <taxon>Tsukamurellaceae</taxon>
        <taxon>Tsukamurella</taxon>
    </lineage>
</organism>
<dbReference type="PRINTS" id="PR00411">
    <property type="entry name" value="PNDRDTASEI"/>
</dbReference>
<evidence type="ECO:0000313" key="3">
    <source>
        <dbReference type="Proteomes" id="UP001500635"/>
    </source>
</evidence>
<evidence type="ECO:0000313" key="2">
    <source>
        <dbReference type="EMBL" id="GAA4389783.1"/>
    </source>
</evidence>
<reference evidence="3" key="1">
    <citation type="journal article" date="2019" name="Int. J. Syst. Evol. Microbiol.">
        <title>The Global Catalogue of Microorganisms (GCM) 10K type strain sequencing project: providing services to taxonomists for standard genome sequencing and annotation.</title>
        <authorList>
            <consortium name="The Broad Institute Genomics Platform"/>
            <consortium name="The Broad Institute Genome Sequencing Center for Infectious Disease"/>
            <person name="Wu L."/>
            <person name="Ma J."/>
        </authorList>
    </citation>
    <scope>NUCLEOTIDE SEQUENCE [LARGE SCALE GENOMIC DNA]</scope>
    <source>
        <strain evidence="3">JCM 17688</strain>
    </source>
</reference>
<dbReference type="Gene3D" id="3.10.450.50">
    <property type="match status" value="1"/>
</dbReference>
<keyword evidence="3" id="KW-1185">Reference proteome</keyword>
<dbReference type="InterPro" id="IPR032710">
    <property type="entry name" value="NTF2-like_dom_sf"/>
</dbReference>
<dbReference type="InterPro" id="IPR050982">
    <property type="entry name" value="Auxin_biosynth/cation_transpt"/>
</dbReference>
<gene>
    <name evidence="2" type="ORF">GCM10023147_17000</name>
</gene>
<protein>
    <submittedName>
        <fullName evidence="2">NAD(P)/FAD-dependent oxidoreductase</fullName>
    </submittedName>
</protein>
<keyword evidence="1" id="KW-0560">Oxidoreductase</keyword>
<proteinExistence type="predicted"/>
<dbReference type="InterPro" id="IPR036188">
    <property type="entry name" value="FAD/NAD-bd_sf"/>
</dbReference>
<dbReference type="SUPFAM" id="SSF54427">
    <property type="entry name" value="NTF2-like"/>
    <property type="match status" value="1"/>
</dbReference>
<accession>A0ABP8JF74</accession>
<dbReference type="PANTHER" id="PTHR43539:SF68">
    <property type="entry name" value="FLAVIN-BINDING MONOOXYGENASE-LIKE PROTEIN (AFU_ORTHOLOGUE AFUA_4G09220)"/>
    <property type="match status" value="1"/>
</dbReference>
<dbReference type="Pfam" id="PF13738">
    <property type="entry name" value="Pyr_redox_3"/>
    <property type="match status" value="1"/>
</dbReference>
<dbReference type="SUPFAM" id="SSF51905">
    <property type="entry name" value="FAD/NAD(P)-binding domain"/>
    <property type="match status" value="2"/>
</dbReference>
<dbReference type="Proteomes" id="UP001500635">
    <property type="component" value="Unassembled WGS sequence"/>
</dbReference>
<evidence type="ECO:0000256" key="1">
    <source>
        <dbReference type="ARBA" id="ARBA00023002"/>
    </source>
</evidence>
<sequence length="610" mass="67353">MTATLDSDQSVEATPQERADAWLAKFETALKARDIEAAAGMFGTSSFWRDLVAFTWNLKTVEGPDGVAHMLTARLADTDPSGFRTSEPATDDGGVVSAFIEFETRVGRGKGHLRIKDDGDGDKAWTLLTTLRELKGYEESQGTARPLGAVHGAHNEAPTWAERREQEEAELGRSVQPYVLVIGGGQGGIALGARLRQLGVPALVVDKHARAGDQWRGRYKSLCLHDPVWYDHLPYLPFPRNWPVFAPKDKIGDWLEMYTRVMEVPYWTHTTCSSASYDEAKGEWTVEVDRDGEKLTLHPKQLVLATGMSGKANIPHFEGMDVFQGEQHHSSAHPGPDAYRGKKVVVIGANNSAHDICKALFENGADVTMVQRSSTHIVRSGSLMEYGLGDLYSERALAAGVTTDKADMIFASLPYRIMHEFQIPIYNKIREVDADYYAKLEKAGFDLDFGDDDSGLFMKYLRRGSGYYIDVGASELVADGSIKLAHGDVDRLTEHSVLLQDGTELPADLVVYATGYGSMNGWAADLMGQDVADTLGKCWGLGSETAKDPGPWEGEQRNMWKPTNVPALWMMGGNLHQSRHYSLYLALQLKARYEGLDTPVYELAPVYHLS</sequence>
<comment type="caution">
    <text evidence="2">The sequence shown here is derived from an EMBL/GenBank/DDBJ whole genome shotgun (WGS) entry which is preliminary data.</text>
</comment>